<dbReference type="PRINTS" id="PR00081">
    <property type="entry name" value="GDHRDH"/>
</dbReference>
<evidence type="ECO:0000313" key="5">
    <source>
        <dbReference type="Proteomes" id="UP001203852"/>
    </source>
</evidence>
<dbReference type="Pfam" id="PF00106">
    <property type="entry name" value="adh_short"/>
    <property type="match status" value="1"/>
</dbReference>
<dbReference type="CDD" id="cd05233">
    <property type="entry name" value="SDR_c"/>
    <property type="match status" value="1"/>
</dbReference>
<protein>
    <submittedName>
        <fullName evidence="4">Gluconate 5-dehydrogenase</fullName>
    </submittedName>
</protein>
<dbReference type="PRINTS" id="PR00080">
    <property type="entry name" value="SDRFAMILY"/>
</dbReference>
<organism evidence="4 5">
    <name type="scientific">Exophiala viscosa</name>
    <dbReference type="NCBI Taxonomy" id="2486360"/>
    <lineage>
        <taxon>Eukaryota</taxon>
        <taxon>Fungi</taxon>
        <taxon>Dikarya</taxon>
        <taxon>Ascomycota</taxon>
        <taxon>Pezizomycotina</taxon>
        <taxon>Eurotiomycetes</taxon>
        <taxon>Chaetothyriomycetidae</taxon>
        <taxon>Chaetothyriales</taxon>
        <taxon>Herpotrichiellaceae</taxon>
        <taxon>Exophiala</taxon>
    </lineage>
</organism>
<comment type="caution">
    <text evidence="4">The sequence shown here is derived from an EMBL/GenBank/DDBJ whole genome shotgun (WGS) entry which is preliminary data.</text>
</comment>
<reference evidence="4" key="1">
    <citation type="journal article" date="2022" name="bioRxiv">
        <title>Deciphering the potential niche of two novel black yeast fungi from a biological soil crust based on their genomes, phenotypes, and melanin regulation.</title>
        <authorList>
            <consortium name="DOE Joint Genome Institute"/>
            <person name="Carr E.C."/>
            <person name="Barton Q."/>
            <person name="Grambo S."/>
            <person name="Sullivan M."/>
            <person name="Renfro C.M."/>
            <person name="Kuo A."/>
            <person name="Pangilinan J."/>
            <person name="Lipzen A."/>
            <person name="Keymanesh K."/>
            <person name="Savage E."/>
            <person name="Barry K."/>
            <person name="Grigoriev I.V."/>
            <person name="Riekhof W.R."/>
            <person name="Harris S.S."/>
        </authorList>
    </citation>
    <scope>NUCLEOTIDE SEQUENCE</scope>
    <source>
        <strain evidence="4">JF 03-4F</strain>
    </source>
</reference>
<evidence type="ECO:0000256" key="3">
    <source>
        <dbReference type="RuleBase" id="RU000363"/>
    </source>
</evidence>
<dbReference type="Proteomes" id="UP001203852">
    <property type="component" value="Unassembled WGS sequence"/>
</dbReference>
<evidence type="ECO:0000256" key="2">
    <source>
        <dbReference type="ARBA" id="ARBA00022857"/>
    </source>
</evidence>
<keyword evidence="2" id="KW-0521">NADP</keyword>
<dbReference type="FunFam" id="3.40.50.720:FF:000084">
    <property type="entry name" value="Short-chain dehydrogenase reductase"/>
    <property type="match status" value="1"/>
</dbReference>
<dbReference type="Gene3D" id="3.40.50.720">
    <property type="entry name" value="NAD(P)-binding Rossmann-like Domain"/>
    <property type="match status" value="1"/>
</dbReference>
<gene>
    <name evidence="4" type="ORF">EDD36DRAFT_457679</name>
</gene>
<sequence>MATTRGLQLNQAELVSPVVLITGATSGLGRAIAEAYAAAGAFVVAADLTPHPLHSDCRSPQPKAQPRAMFVHCDVTDSASVREAVVSTVRRYGRLDIMVNNAGISAVTKSASFQDGGRCRSHEVEDEVFDKDMAVNARGVWLGVKYAAAQYLEQSPRASGDRGWIINICTAMGLVASAATASYCASKGAVLQLTKATALDHANDRIHIIRIDPGYIDTAMLEPMEAKAAEVRIRGLHPWGRMALPEDVAGMAVFLTGPGTSFVVDGGYTTQ</sequence>
<name>A0AAN6IAH5_9EURO</name>
<dbReference type="InterPro" id="IPR036291">
    <property type="entry name" value="NAD(P)-bd_dom_sf"/>
</dbReference>
<keyword evidence="5" id="KW-1185">Reference proteome</keyword>
<evidence type="ECO:0000313" key="4">
    <source>
        <dbReference type="EMBL" id="KAI1610687.1"/>
    </source>
</evidence>
<dbReference type="InterPro" id="IPR002347">
    <property type="entry name" value="SDR_fam"/>
</dbReference>
<comment type="similarity">
    <text evidence="1 3">Belongs to the short-chain dehydrogenases/reductases (SDR) family.</text>
</comment>
<dbReference type="EMBL" id="MU404357">
    <property type="protein sequence ID" value="KAI1610687.1"/>
    <property type="molecule type" value="Genomic_DNA"/>
</dbReference>
<dbReference type="AlphaFoldDB" id="A0AAN6IAH5"/>
<dbReference type="PANTHER" id="PTHR42760">
    <property type="entry name" value="SHORT-CHAIN DEHYDROGENASES/REDUCTASES FAMILY MEMBER"/>
    <property type="match status" value="1"/>
</dbReference>
<proteinExistence type="inferred from homology"/>
<dbReference type="SUPFAM" id="SSF51735">
    <property type="entry name" value="NAD(P)-binding Rossmann-fold domains"/>
    <property type="match status" value="1"/>
</dbReference>
<accession>A0AAN6IAH5</accession>
<dbReference type="GO" id="GO:0016616">
    <property type="term" value="F:oxidoreductase activity, acting on the CH-OH group of donors, NAD or NADP as acceptor"/>
    <property type="evidence" value="ECO:0007669"/>
    <property type="project" value="TreeGrafter"/>
</dbReference>
<evidence type="ECO:0000256" key="1">
    <source>
        <dbReference type="ARBA" id="ARBA00006484"/>
    </source>
</evidence>
<dbReference type="PANTHER" id="PTHR42760:SF124">
    <property type="entry name" value="SHORT-CHAIN DEHYDROGENASE_REDUCTASE"/>
    <property type="match status" value="1"/>
</dbReference>